<organism evidence="1 2">
    <name type="scientific">Kushneria avicenniae</name>
    <dbReference type="NCBI Taxonomy" id="402385"/>
    <lineage>
        <taxon>Bacteria</taxon>
        <taxon>Pseudomonadati</taxon>
        <taxon>Pseudomonadota</taxon>
        <taxon>Gammaproteobacteria</taxon>
        <taxon>Oceanospirillales</taxon>
        <taxon>Halomonadaceae</taxon>
        <taxon>Kushneria</taxon>
    </lineage>
</organism>
<proteinExistence type="predicted"/>
<name>A0A1I1MAY9_9GAMM</name>
<evidence type="ECO:0000313" key="1">
    <source>
        <dbReference type="EMBL" id="SFC82607.1"/>
    </source>
</evidence>
<dbReference type="InterPro" id="IPR016181">
    <property type="entry name" value="Acyl_CoA_acyltransferase"/>
</dbReference>
<dbReference type="Gene3D" id="3.40.630.30">
    <property type="match status" value="1"/>
</dbReference>
<dbReference type="SUPFAM" id="SSF55729">
    <property type="entry name" value="Acyl-CoA N-acyltransferases (Nat)"/>
    <property type="match status" value="1"/>
</dbReference>
<reference evidence="2" key="1">
    <citation type="submission" date="2016-10" db="EMBL/GenBank/DDBJ databases">
        <authorList>
            <person name="Varghese N."/>
            <person name="Submissions S."/>
        </authorList>
    </citation>
    <scope>NUCLEOTIDE SEQUENCE [LARGE SCALE GENOMIC DNA]</scope>
    <source>
        <strain evidence="2">DSM 23439</strain>
    </source>
</reference>
<gene>
    <name evidence="1" type="ORF">SAMN05421848_2902</name>
</gene>
<keyword evidence="2" id="KW-1185">Reference proteome</keyword>
<dbReference type="EMBL" id="FOLY01000006">
    <property type="protein sequence ID" value="SFC82607.1"/>
    <property type="molecule type" value="Genomic_DNA"/>
</dbReference>
<evidence type="ECO:0008006" key="3">
    <source>
        <dbReference type="Google" id="ProtNLM"/>
    </source>
</evidence>
<sequence>MKASWHHVAFERRADAALKISYITEPQDRNACLAMLCASVFGREAGLDPLVEFAGASRLLEQESARIVALLDDNQRLCSVALLTLEVEGRGVALRLLGTPEKKRGRGYGRRLVTRLGESTAMRTSTADPRLEAFFTTFGFERWYRHGDSDLRTGFNALSSVDALEQAPEVVTFQSDAVLRAFKRDPALFERYKTRFGEGLAHFDTLT</sequence>
<dbReference type="Proteomes" id="UP000199046">
    <property type="component" value="Unassembled WGS sequence"/>
</dbReference>
<protein>
    <recommendedName>
        <fullName evidence="3">Acetyltransferase (GNAT) domain-containing protein</fullName>
    </recommendedName>
</protein>
<dbReference type="AlphaFoldDB" id="A0A1I1MAY9"/>
<evidence type="ECO:0000313" key="2">
    <source>
        <dbReference type="Proteomes" id="UP000199046"/>
    </source>
</evidence>
<accession>A0A1I1MAY9</accession>